<dbReference type="InterPro" id="IPR005467">
    <property type="entry name" value="His_kinase_dom"/>
</dbReference>
<dbReference type="RefSeq" id="WP_169070232.1">
    <property type="nucleotide sequence ID" value="NZ_JAZKUC010000001.1"/>
</dbReference>
<dbReference type="InterPro" id="IPR014285">
    <property type="entry name" value="N_fixation_neg-reg_NifL"/>
</dbReference>
<keyword evidence="3" id="KW-0597">Phosphoprotein</keyword>
<dbReference type="Pfam" id="PF02518">
    <property type="entry name" value="HATPase_c"/>
    <property type="match status" value="1"/>
</dbReference>
<evidence type="ECO:0000256" key="1">
    <source>
        <dbReference type="ARBA" id="ARBA00000085"/>
    </source>
</evidence>
<evidence type="ECO:0000256" key="4">
    <source>
        <dbReference type="ARBA" id="ARBA00022679"/>
    </source>
</evidence>
<dbReference type="SMART" id="SM00387">
    <property type="entry name" value="HATPase_c"/>
    <property type="match status" value="1"/>
</dbReference>
<feature type="domain" description="PAC" evidence="8">
    <location>
        <begin position="96"/>
        <end position="150"/>
    </location>
</feature>
<feature type="domain" description="Histidine kinase" evidence="6">
    <location>
        <begin position="306"/>
        <end position="517"/>
    </location>
</feature>
<evidence type="ECO:0000313" key="10">
    <source>
        <dbReference type="Proteomes" id="UP000886469"/>
    </source>
</evidence>
<dbReference type="InterPro" id="IPR000014">
    <property type="entry name" value="PAS"/>
</dbReference>
<dbReference type="Gene3D" id="3.30.450.20">
    <property type="entry name" value="PAS domain"/>
    <property type="match status" value="2"/>
</dbReference>
<protein>
    <recommendedName>
        <fullName evidence="2">histidine kinase</fullName>
        <ecNumber evidence="2">2.7.13.3</ecNumber>
    </recommendedName>
</protein>
<dbReference type="Proteomes" id="UP000886469">
    <property type="component" value="Unassembled WGS sequence"/>
</dbReference>
<dbReference type="InterPro" id="IPR000700">
    <property type="entry name" value="PAS-assoc_C"/>
</dbReference>
<proteinExistence type="predicted"/>
<dbReference type="PRINTS" id="PR00344">
    <property type="entry name" value="BCTRLSENSOR"/>
</dbReference>
<dbReference type="SMART" id="SM00086">
    <property type="entry name" value="PAC"/>
    <property type="match status" value="1"/>
</dbReference>
<dbReference type="NCBIfam" id="TIGR02938">
    <property type="entry name" value="nifL_nitrog"/>
    <property type="match status" value="1"/>
</dbReference>
<dbReference type="SUPFAM" id="SSF55874">
    <property type="entry name" value="ATPase domain of HSP90 chaperone/DNA topoisomerase II/histidine kinase"/>
    <property type="match status" value="1"/>
</dbReference>
<dbReference type="InterPro" id="IPR003594">
    <property type="entry name" value="HATPase_dom"/>
</dbReference>
<dbReference type="Pfam" id="PF00989">
    <property type="entry name" value="PAS"/>
    <property type="match status" value="1"/>
</dbReference>
<dbReference type="InterPro" id="IPR013767">
    <property type="entry name" value="PAS_fold"/>
</dbReference>
<dbReference type="InterPro" id="IPR001610">
    <property type="entry name" value="PAC"/>
</dbReference>
<organism evidence="9 10">
    <name type="scientific">Candidatus Accumulibacter contiguus</name>
    <dbReference type="NCBI Taxonomy" id="2954381"/>
    <lineage>
        <taxon>Bacteria</taxon>
        <taxon>Pseudomonadati</taxon>
        <taxon>Pseudomonadota</taxon>
        <taxon>Betaproteobacteria</taxon>
        <taxon>Candidatus Accumulibacter</taxon>
    </lineage>
</organism>
<dbReference type="PANTHER" id="PTHR43304">
    <property type="entry name" value="PHYTOCHROME-LIKE PROTEIN CPH1"/>
    <property type="match status" value="1"/>
</dbReference>
<evidence type="ECO:0000256" key="5">
    <source>
        <dbReference type="ARBA" id="ARBA00022777"/>
    </source>
</evidence>
<evidence type="ECO:0000259" key="6">
    <source>
        <dbReference type="PROSITE" id="PS50109"/>
    </source>
</evidence>
<comment type="catalytic activity">
    <reaction evidence="1">
        <text>ATP + protein L-histidine = ADP + protein N-phospho-L-histidine.</text>
        <dbReference type="EC" id="2.7.13.3"/>
    </reaction>
</comment>
<feature type="domain" description="PAS" evidence="7">
    <location>
        <begin position="25"/>
        <end position="71"/>
    </location>
</feature>
<dbReference type="InterPro" id="IPR035965">
    <property type="entry name" value="PAS-like_dom_sf"/>
</dbReference>
<keyword evidence="5" id="KW-0418">Kinase</keyword>
<dbReference type="InterPro" id="IPR036890">
    <property type="entry name" value="HATPase_C_sf"/>
</dbReference>
<dbReference type="EC" id="2.7.13.3" evidence="2"/>
<gene>
    <name evidence="9" type="primary">nifL</name>
    <name evidence="9" type="ORF">E4Q08_09615</name>
</gene>
<evidence type="ECO:0000256" key="2">
    <source>
        <dbReference type="ARBA" id="ARBA00012438"/>
    </source>
</evidence>
<dbReference type="PANTHER" id="PTHR43304:SF1">
    <property type="entry name" value="PAC DOMAIN-CONTAINING PROTEIN"/>
    <property type="match status" value="1"/>
</dbReference>
<dbReference type="SMART" id="SM00091">
    <property type="entry name" value="PAS"/>
    <property type="match status" value="1"/>
</dbReference>
<keyword evidence="4" id="KW-0808">Transferase</keyword>
<keyword evidence="10" id="KW-1185">Reference proteome</keyword>
<name>A0ABX1TB86_9PROT</name>
<dbReference type="CDD" id="cd00130">
    <property type="entry name" value="PAS"/>
    <property type="match status" value="1"/>
</dbReference>
<dbReference type="PROSITE" id="PS50112">
    <property type="entry name" value="PAS"/>
    <property type="match status" value="1"/>
</dbReference>
<accession>A0ABX1TB86</accession>
<dbReference type="InterPro" id="IPR052162">
    <property type="entry name" value="Sensor_kinase/Photoreceptor"/>
</dbReference>
<dbReference type="EMBL" id="SPMX01000022">
    <property type="protein sequence ID" value="NMQ05502.1"/>
    <property type="molecule type" value="Genomic_DNA"/>
</dbReference>
<dbReference type="InterPro" id="IPR004358">
    <property type="entry name" value="Sig_transdc_His_kin-like_C"/>
</dbReference>
<comment type="caution">
    <text evidence="9">The sequence shown here is derived from an EMBL/GenBank/DDBJ whole genome shotgun (WGS) entry which is preliminary data.</text>
</comment>
<evidence type="ECO:0000259" key="7">
    <source>
        <dbReference type="PROSITE" id="PS50112"/>
    </source>
</evidence>
<dbReference type="PROSITE" id="PS50113">
    <property type="entry name" value="PAC"/>
    <property type="match status" value="1"/>
</dbReference>
<dbReference type="NCBIfam" id="TIGR00229">
    <property type="entry name" value="sensory_box"/>
    <property type="match status" value="1"/>
</dbReference>
<evidence type="ECO:0000256" key="3">
    <source>
        <dbReference type="ARBA" id="ARBA00022553"/>
    </source>
</evidence>
<dbReference type="Gene3D" id="3.30.565.10">
    <property type="entry name" value="Histidine kinase-like ATPase, C-terminal domain"/>
    <property type="match status" value="1"/>
</dbReference>
<dbReference type="PROSITE" id="PS50109">
    <property type="entry name" value="HIS_KIN"/>
    <property type="match status" value="1"/>
</dbReference>
<reference evidence="9" key="1">
    <citation type="submission" date="2019-03" db="EMBL/GenBank/DDBJ databases">
        <title>Metabolic reconstructions from genomes of highly enriched 'Candidatus Accumulibacter' and 'Candidatus Competibacter' bioreactor populations.</title>
        <authorList>
            <person name="Annavajhala M.K."/>
            <person name="Welles L."/>
            <person name="Abbas B."/>
            <person name="Sorokin D."/>
            <person name="Park H."/>
            <person name="Van Loosdrecht M."/>
            <person name="Chandran K."/>
        </authorList>
    </citation>
    <scope>NUCLEOTIDE SEQUENCE</scope>
    <source>
        <strain evidence="9">SBR_L</strain>
    </source>
</reference>
<evidence type="ECO:0000313" key="9">
    <source>
        <dbReference type="EMBL" id="NMQ05502.1"/>
    </source>
</evidence>
<dbReference type="SUPFAM" id="SSF55785">
    <property type="entry name" value="PYP-like sensor domain (PAS domain)"/>
    <property type="match status" value="2"/>
</dbReference>
<evidence type="ECO:0000259" key="8">
    <source>
        <dbReference type="PROSITE" id="PS50113"/>
    </source>
</evidence>
<sequence length="519" mass="56749">MANEQLKTAAASAPWMADALAPGLPPQVFQHTVSQADMAISITDVHGNILYVNPAFTRVTGYTTDEAIGKNQSILSNKTMPPALYQSLWQKISQGEVWTGRLINRHKDGSQYLAELSISPIVDAHGKVLNYLGMHRDITEVHRLEYQVRNQKALIESVVDAAPVVIALLDVDDRVVLDNHEYKKLQADLGMAEPAPMLMSAIRASLELESGKGRRTSGYLFLDREVRIDRPGGNTPRWFSCSGSRVREDDSTADAFLAGRRRDYLLLVAKEITSLRAQQEKVRVAALQAVMADEDRVLALRESLAAATFRIEGPLNMMASVVAMLARRKGETDPMSVALVEAIAAGQQALEELRSMIPGETREAIGPVNLNELLRDVLDLSTSHLLAAGITVSWKPQAMLPALQGAPNKLRSLFKALIDNAIEAMNVRGCRERELTLASKERRGEIEVLIEDSGPGIDNSQHLKVFEPFHTTKRGGGHLGTGLSSAQQVAADHGGYIEIGPAAVRGCRVRVLLPLHPRP</sequence>